<dbReference type="STRING" id="570521.SAMN04488508_101732"/>
<keyword evidence="3" id="KW-1185">Reference proteome</keyword>
<dbReference type="EMBL" id="FQYP01000001">
    <property type="protein sequence ID" value="SHI46148.1"/>
    <property type="molecule type" value="Genomic_DNA"/>
</dbReference>
<protein>
    <submittedName>
        <fullName evidence="2">Uncharacterized protein</fullName>
    </submittedName>
</protein>
<dbReference type="InterPro" id="IPR046732">
    <property type="entry name" value="DUF6624"/>
</dbReference>
<evidence type="ECO:0000313" key="2">
    <source>
        <dbReference type="EMBL" id="SHI46148.1"/>
    </source>
</evidence>
<evidence type="ECO:0000313" key="3">
    <source>
        <dbReference type="Proteomes" id="UP000184432"/>
    </source>
</evidence>
<proteinExistence type="predicted"/>
<name>A0A1M6BC49_9FLAO</name>
<dbReference type="Pfam" id="PF20329">
    <property type="entry name" value="DUF6624"/>
    <property type="match status" value="1"/>
</dbReference>
<dbReference type="AlphaFoldDB" id="A0A1M6BC49"/>
<feature type="signal peptide" evidence="1">
    <location>
        <begin position="1"/>
        <end position="19"/>
    </location>
</feature>
<evidence type="ECO:0000256" key="1">
    <source>
        <dbReference type="SAM" id="SignalP"/>
    </source>
</evidence>
<reference evidence="3" key="1">
    <citation type="submission" date="2016-11" db="EMBL/GenBank/DDBJ databases">
        <authorList>
            <person name="Varghese N."/>
            <person name="Submissions S."/>
        </authorList>
    </citation>
    <scope>NUCLEOTIDE SEQUENCE [LARGE SCALE GENOMIC DNA]</scope>
    <source>
        <strain evidence="3">DSM 22623</strain>
    </source>
</reference>
<organism evidence="2 3">
    <name type="scientific">Aquimarina spongiae</name>
    <dbReference type="NCBI Taxonomy" id="570521"/>
    <lineage>
        <taxon>Bacteria</taxon>
        <taxon>Pseudomonadati</taxon>
        <taxon>Bacteroidota</taxon>
        <taxon>Flavobacteriia</taxon>
        <taxon>Flavobacteriales</taxon>
        <taxon>Flavobacteriaceae</taxon>
        <taxon>Aquimarina</taxon>
    </lineage>
</organism>
<dbReference type="Proteomes" id="UP000184432">
    <property type="component" value="Unassembled WGS sequence"/>
</dbReference>
<sequence length="204" mass="23587">MRTIIIVLLASMYFLPVHSQNVISQDQSKDSLKTKLKILFMKDQFFRKMYKDVEEQYGSTSHETEYFWEVVEKQDQILEKELIAILEQYGWLGITEVGRLGNTAQWAILQHASVATKQKYAPLLKASVLEKESQAQHYARLIDRMLINQGEAQRYGSQITYDDSGNKIFYEIQEPGSVNQRRAAIGLSSIQDFAKKVGVEWKEN</sequence>
<keyword evidence="1" id="KW-0732">Signal</keyword>
<accession>A0A1M6BC49</accession>
<gene>
    <name evidence="2" type="ORF">SAMN04488508_101732</name>
</gene>
<feature type="chain" id="PRO_5012974482" evidence="1">
    <location>
        <begin position="20"/>
        <end position="204"/>
    </location>
</feature>